<keyword evidence="1" id="KW-0472">Membrane</keyword>
<dbReference type="InterPro" id="IPR001623">
    <property type="entry name" value="DnaJ_domain"/>
</dbReference>
<keyword evidence="1" id="KW-1133">Transmembrane helix</keyword>
<evidence type="ECO:0000256" key="1">
    <source>
        <dbReference type="SAM" id="Phobius"/>
    </source>
</evidence>
<accession>A0A914ZK92</accession>
<dbReference type="PROSITE" id="PS50076">
    <property type="entry name" value="DNAJ_2"/>
    <property type="match status" value="1"/>
</dbReference>
<dbReference type="WBParaSite" id="PgB05_g162_t11">
    <property type="protein sequence ID" value="PgB05_g162_t11"/>
    <property type="gene ID" value="PgB05_g162"/>
</dbReference>
<sequence length="211" mass="24387">MEQIAMVPTRLWLLMSARRAVSYIPRKRNYYEILGVNRGASNEEIRAAFARRSQQLHPDGVAYTPGLKKSQDRYVPTLSQTEQFMELKLAYDVLRKPERRREYDRELRWGRGELRSDELADVIVTAEDVKHLRMGHKVLHGAAPMNPSPRHEHFFDPLAADASERRSGKIIFTAIVFVVVIVFVDGIYIKYQLSKERNDASKSPVDSQRFA</sequence>
<dbReference type="Gene3D" id="1.10.287.110">
    <property type="entry name" value="DnaJ domain"/>
    <property type="match status" value="1"/>
</dbReference>
<evidence type="ECO:0000313" key="3">
    <source>
        <dbReference type="Proteomes" id="UP000887569"/>
    </source>
</evidence>
<dbReference type="PANTHER" id="PTHR44825">
    <property type="match status" value="1"/>
</dbReference>
<dbReference type="InterPro" id="IPR036869">
    <property type="entry name" value="J_dom_sf"/>
</dbReference>
<protein>
    <submittedName>
        <fullName evidence="4">J domain-containing protein</fullName>
    </submittedName>
</protein>
<dbReference type="Proteomes" id="UP000887569">
    <property type="component" value="Unplaced"/>
</dbReference>
<dbReference type="Pfam" id="PF00226">
    <property type="entry name" value="DnaJ"/>
    <property type="match status" value="1"/>
</dbReference>
<organism evidence="3 4">
    <name type="scientific">Parascaris univalens</name>
    <name type="common">Nematode worm</name>
    <dbReference type="NCBI Taxonomy" id="6257"/>
    <lineage>
        <taxon>Eukaryota</taxon>
        <taxon>Metazoa</taxon>
        <taxon>Ecdysozoa</taxon>
        <taxon>Nematoda</taxon>
        <taxon>Chromadorea</taxon>
        <taxon>Rhabditida</taxon>
        <taxon>Spirurina</taxon>
        <taxon>Ascaridomorpha</taxon>
        <taxon>Ascaridoidea</taxon>
        <taxon>Ascarididae</taxon>
        <taxon>Parascaris</taxon>
    </lineage>
</organism>
<reference evidence="4" key="1">
    <citation type="submission" date="2022-11" db="UniProtKB">
        <authorList>
            <consortium name="WormBaseParasite"/>
        </authorList>
    </citation>
    <scope>IDENTIFICATION</scope>
</reference>
<keyword evidence="1" id="KW-0812">Transmembrane</keyword>
<name>A0A914ZK92_PARUN</name>
<feature type="transmembrane region" description="Helical" evidence="1">
    <location>
        <begin position="170"/>
        <end position="189"/>
    </location>
</feature>
<evidence type="ECO:0000259" key="2">
    <source>
        <dbReference type="PROSITE" id="PS50076"/>
    </source>
</evidence>
<proteinExistence type="predicted"/>
<dbReference type="InterPro" id="IPR052763">
    <property type="entry name" value="DnaJ_C4"/>
</dbReference>
<dbReference type="AlphaFoldDB" id="A0A914ZK92"/>
<dbReference type="PANTHER" id="PTHR44825:SF1">
    <property type="entry name" value="DNAJ HOMOLOG SUBFAMILY C MEMBER 4"/>
    <property type="match status" value="1"/>
</dbReference>
<feature type="domain" description="J" evidence="2">
    <location>
        <begin position="29"/>
        <end position="107"/>
    </location>
</feature>
<keyword evidence="3" id="KW-1185">Reference proteome</keyword>
<evidence type="ECO:0000313" key="4">
    <source>
        <dbReference type="WBParaSite" id="PgB05_g162_t11"/>
    </source>
</evidence>
<dbReference type="SUPFAM" id="SSF46565">
    <property type="entry name" value="Chaperone J-domain"/>
    <property type="match status" value="1"/>
</dbReference>
<dbReference type="SMART" id="SM00271">
    <property type="entry name" value="DnaJ"/>
    <property type="match status" value="1"/>
</dbReference>
<dbReference type="CDD" id="cd06257">
    <property type="entry name" value="DnaJ"/>
    <property type="match status" value="1"/>
</dbReference>
<dbReference type="PRINTS" id="PR00625">
    <property type="entry name" value="JDOMAIN"/>
</dbReference>